<gene>
    <name evidence="1" type="ORF">MRATA1EN22A_LOCUS28079</name>
</gene>
<dbReference type="EMBL" id="OX596093">
    <property type="protein sequence ID" value="CAN0570067.1"/>
    <property type="molecule type" value="Genomic_DNA"/>
</dbReference>
<accession>A0AC60A869</accession>
<evidence type="ECO:0000313" key="2">
    <source>
        <dbReference type="Proteomes" id="UP001162501"/>
    </source>
</evidence>
<evidence type="ECO:0000313" key="1">
    <source>
        <dbReference type="EMBL" id="CAN0570067.1"/>
    </source>
</evidence>
<reference evidence="1" key="1">
    <citation type="submission" date="2023-05" db="EMBL/GenBank/DDBJ databases">
        <authorList>
            <consortium name="ELIXIR-Norway"/>
        </authorList>
    </citation>
    <scope>NUCLEOTIDE SEQUENCE</scope>
</reference>
<sequence length="1432" mass="156194">MAPLPKDLGPDLESRRSFLSTNIVPVVERCMSTMQAGTQMVKLRGSSKGLVRFYFLDEHRSCIRWRPSRKNEKAKISIDSIQEVSEGRQSEIFQRYPDGSFDPNCCFSIYHGSHRESLDLVSPSGDEARTWVTGLRYLMAGISDEDSLARRQRTRDQYPHMRWAGGPQDAPSLSTLWLKQTFDEADKNGDGSLSIGEVLQLLHKLNVNLPRQRVKQMFKEADTDDHQGTLGFEEFCAFYKMMSTRRDLYLLMLTYSNHKDHLDAADLLRFLEVEQKMTGVTLESCRNIIEQFEPCPENKSKGAMGIDGFTNYTRSPAGDIFNPEHHCVHQDMTRPLSHYFITSSHNTYLVGDQLMSQSRADMYAWVLQAGCRCVEVDCWDGPDGEPIVHHGYTLTSKILFKDVIETINKYAFIKNEYPVILSIENHCSVIQQKKMAQYLTDILGDKLDLSSVSSEDATMLPSPQVLKGKILVKGKKLPANISEDAEEGEVSDEDSADEIDEDCKLLNGDASTNRKRVENIAKRKLDSLMKESKIRDCEDPSDFTVSTLPPPGKLGHKAEAKKLEEDVEIGEEAGTSRRNSRLLVGSFSKRKKKSSKLKKAASVEEGDEDLDSQGSQSRGSVLTPTTPSRRAARQKKTMKLSRALSDLVKYTKSVGTHDVETEVASSWQVSSFSETKAQQILQQKPAQYLRFNQHQLSRIYPSSYRVDSSNYNPQPFWNAGCQMVALNYQSEGRMLQLNRAKFSANGSCGYVLKPQCMCQGIFNPNSEDPLPGQLKKQLVLRIISGQQLPKPRDSMLGDRGEIIDPFVEVEVIGLPVDCNKEQTRVVDDNGFNPMWEETLVFTVHMPEIALVRFLVWDHDPIGRDFIGQRTLAFSSMMPGYRHVYLEGMEEASIFVHVAVSDISGKVKQPLGLKGLFLRGPKPGSLDSHAAGRPLPRPSVSQRLLRRTASAPTKSQKPGRKAFPELVLGLQDMGSEGEAGDVAPSSPGPTPEAPTREEPGSYSPREPRPFSMQRSVSSLCSLETIAEEPALGPGPLLPGATPPSHAPGGPQCSAGPSAHSASPPRAALGAPRPLQLRTGSQASAEPAPGSRQWACSTGAPAGACNGAPSGHIDGKGHPRALGHVPRRAKSEGQVPSESLGGRWPLAGPCPTVSLDATGGDRLWQRLEPGSHRGSVSSSSSLSSSDTVIELALPGLGLGLGCDSLPGTLGGRLPLRPCSAPVARLDPPAVTKSKSNPNLWAAGQLPVGPDRLQPLPLAPGPPWRRFPLAGLPDCTVAAKSKSLGDLTADDFAPRMESLGRSLGLAGERPAGRRARPDALTEQLRWLTGFQQAGDITSPTSLGPAGEGVVGAPGFLRRSSSRSQSRVRAIASRARQAQERQQRLRGPRGPPEEERGAPEGACSVGQESCGDVLAPAKGATHQPLGAAATSLLLRF</sequence>
<protein>
    <submittedName>
        <fullName evidence="1">Uncharacterized protein</fullName>
    </submittedName>
</protein>
<name>A0AC60A869_RANTA</name>
<organism evidence="1 2">
    <name type="scientific">Rangifer tarandus platyrhynchus</name>
    <name type="common">Svalbard reindeer</name>
    <dbReference type="NCBI Taxonomy" id="3082113"/>
    <lineage>
        <taxon>Eukaryota</taxon>
        <taxon>Metazoa</taxon>
        <taxon>Chordata</taxon>
        <taxon>Craniata</taxon>
        <taxon>Vertebrata</taxon>
        <taxon>Euteleostomi</taxon>
        <taxon>Mammalia</taxon>
        <taxon>Eutheria</taxon>
        <taxon>Laurasiatheria</taxon>
        <taxon>Artiodactyla</taxon>
        <taxon>Ruminantia</taxon>
        <taxon>Pecora</taxon>
        <taxon>Cervidae</taxon>
        <taxon>Odocoileinae</taxon>
        <taxon>Rangifer</taxon>
    </lineage>
</organism>
<reference evidence="1" key="2">
    <citation type="submission" date="2025-03" db="EMBL/GenBank/DDBJ databases">
        <authorList>
            <consortium name="ELIXIR-Norway"/>
            <consortium name="Elixir Norway"/>
        </authorList>
    </citation>
    <scope>NUCLEOTIDE SEQUENCE</scope>
</reference>
<proteinExistence type="predicted"/>
<dbReference type="Proteomes" id="UP001162501">
    <property type="component" value="Chromosome 9"/>
</dbReference>